<proteinExistence type="predicted"/>
<sequence length="304" mass="34494">MSIGISPSHVCLASLWREANKITVTALDKVTYQPPQLTNVLHELAARWGFCTHPPCVLVMPTSTYQLVRVEVPRDLNTAGISDLVTEQLQAKLTFDLSRVIFDFFEPPDYLNPDYSRWIYVVVTEKALIQNYTRPIVAAGFNLQAVDIPEMALRNLLALSPIYSENQGILWLDDYRSILILTHKQMICSIEFIALGRQHLLQNMPEQIPTLISTLEQSIYQYMQHFNLPRISQLMIAPVVDDLPTLPHCLSQALHIPSQPLVLNQWVRTENLSFPLTSADYFLVLGAALREEDDAMDCACEEEA</sequence>
<protein>
    <recommendedName>
        <fullName evidence="3">Agglutinin biogenesis protein MshI</fullName>
    </recommendedName>
</protein>
<dbReference type="Proteomes" id="UP000194798">
    <property type="component" value="Unassembled WGS sequence"/>
</dbReference>
<dbReference type="AlphaFoldDB" id="A0A251XA15"/>
<reference evidence="1 2" key="1">
    <citation type="submission" date="2016-12" db="EMBL/GenBank/DDBJ databases">
        <title>Thioflexothrix psekupsii D3 genome sequencing and assembly.</title>
        <authorList>
            <person name="Fomenkov A."/>
            <person name="Vincze T."/>
            <person name="Grabovich M."/>
            <person name="Anton B.P."/>
            <person name="Dubinina G."/>
            <person name="Orlova M."/>
            <person name="Belousova E."/>
            <person name="Roberts R.J."/>
        </authorList>
    </citation>
    <scope>NUCLEOTIDE SEQUENCE [LARGE SCALE GENOMIC DNA]</scope>
    <source>
        <strain evidence="1">D3</strain>
    </source>
</reference>
<keyword evidence="2" id="KW-1185">Reference proteome</keyword>
<gene>
    <name evidence="1" type="ORF">TPSD3_09510</name>
</gene>
<dbReference type="EMBL" id="MSLT01000012">
    <property type="protein sequence ID" value="OUD14523.1"/>
    <property type="molecule type" value="Genomic_DNA"/>
</dbReference>
<name>A0A251XA15_9GAMM</name>
<evidence type="ECO:0000313" key="2">
    <source>
        <dbReference type="Proteomes" id="UP000194798"/>
    </source>
</evidence>
<evidence type="ECO:0000313" key="1">
    <source>
        <dbReference type="EMBL" id="OUD14523.1"/>
    </source>
</evidence>
<comment type="caution">
    <text evidence="1">The sequence shown here is derived from an EMBL/GenBank/DDBJ whole genome shotgun (WGS) entry which is preliminary data.</text>
</comment>
<evidence type="ECO:0008006" key="3">
    <source>
        <dbReference type="Google" id="ProtNLM"/>
    </source>
</evidence>
<accession>A0A251XA15</accession>
<organism evidence="1 2">
    <name type="scientific">Thioflexithrix psekupsensis</name>
    <dbReference type="NCBI Taxonomy" id="1570016"/>
    <lineage>
        <taxon>Bacteria</taxon>
        <taxon>Pseudomonadati</taxon>
        <taxon>Pseudomonadota</taxon>
        <taxon>Gammaproteobacteria</taxon>
        <taxon>Thiotrichales</taxon>
        <taxon>Thioflexithrix</taxon>
    </lineage>
</organism>